<dbReference type="Proteomes" id="UP000694005">
    <property type="component" value="Chromosome A06"/>
</dbReference>
<name>A0A3P5YGD0_BRACM</name>
<dbReference type="EMBL" id="LS974622">
    <property type="protein sequence ID" value="CAG7870153.1"/>
    <property type="molecule type" value="Genomic_DNA"/>
</dbReference>
<dbReference type="AlphaFoldDB" id="A0A3P5YGD0"/>
<proteinExistence type="predicted"/>
<protein>
    <submittedName>
        <fullName evidence="1">Uncharacterized protein</fullName>
    </submittedName>
</protein>
<organism evidence="2">
    <name type="scientific">Brassica campestris</name>
    <name type="common">Field mustard</name>
    <dbReference type="NCBI Taxonomy" id="3711"/>
    <lineage>
        <taxon>Eukaryota</taxon>
        <taxon>Viridiplantae</taxon>
        <taxon>Streptophyta</taxon>
        <taxon>Embryophyta</taxon>
        <taxon>Tracheophyta</taxon>
        <taxon>Spermatophyta</taxon>
        <taxon>Magnoliopsida</taxon>
        <taxon>eudicotyledons</taxon>
        <taxon>Gunneridae</taxon>
        <taxon>Pentapetalae</taxon>
        <taxon>rosids</taxon>
        <taxon>malvids</taxon>
        <taxon>Brassicales</taxon>
        <taxon>Brassicaceae</taxon>
        <taxon>Brassiceae</taxon>
        <taxon>Brassica</taxon>
    </lineage>
</organism>
<dbReference type="EMBL" id="LR031569">
    <property type="protein sequence ID" value="VDC66792.1"/>
    <property type="molecule type" value="Genomic_DNA"/>
</dbReference>
<reference evidence="2" key="1">
    <citation type="submission" date="2018-11" db="EMBL/GenBank/DDBJ databases">
        <authorList>
            <consortium name="Genoscope - CEA"/>
            <person name="William W."/>
        </authorList>
    </citation>
    <scope>NUCLEOTIDE SEQUENCE</scope>
</reference>
<evidence type="ECO:0000313" key="1">
    <source>
        <dbReference type="EMBL" id="CAG7870153.1"/>
    </source>
</evidence>
<feature type="non-terminal residue" evidence="2">
    <location>
        <position position="1"/>
    </location>
</feature>
<evidence type="ECO:0000313" key="2">
    <source>
        <dbReference type="EMBL" id="VDC66792.1"/>
    </source>
</evidence>
<accession>A0A3P5YGD0</accession>
<sequence length="68" mass="7761">SKFCHFNRKIQELNLGEEISNKIANLLLNDSSSSYDSESSVASEKALQSQMKRISMSSLKIKNYNLKY</sequence>
<dbReference type="Gramene" id="A06p23930.2_BraZ1">
    <property type="protein sequence ID" value="A06p23930.2_BraZ1.CDS"/>
    <property type="gene ID" value="A06g23930.2_BraZ1"/>
</dbReference>
<gene>
    <name evidence="2" type="ORF">BRAA06T25332Z</name>
    <name evidence="1" type="ORF">BRAPAZ1V2_A06P23930.2</name>
</gene>